<organism evidence="2 3">
    <name type="scientific">Nocardioides jiangxiensis</name>
    <dbReference type="NCBI Taxonomy" id="3064524"/>
    <lineage>
        <taxon>Bacteria</taxon>
        <taxon>Bacillati</taxon>
        <taxon>Actinomycetota</taxon>
        <taxon>Actinomycetes</taxon>
        <taxon>Propionibacteriales</taxon>
        <taxon>Nocardioidaceae</taxon>
        <taxon>Nocardioides</taxon>
    </lineage>
</organism>
<comment type="caution">
    <text evidence="2">The sequence shown here is derived from an EMBL/GenBank/DDBJ whole genome shotgun (WGS) entry which is preliminary data.</text>
</comment>
<dbReference type="RefSeq" id="WP_305027158.1">
    <property type="nucleotide sequence ID" value="NZ_JAUQTA010000001.1"/>
</dbReference>
<reference evidence="2 3" key="1">
    <citation type="submission" date="2023-07" db="EMBL/GenBank/DDBJ databases">
        <title>Nocardioides sp. nov WY-20 isolated from soil.</title>
        <authorList>
            <person name="Liu B."/>
            <person name="Wan Y."/>
        </authorList>
    </citation>
    <scope>NUCLEOTIDE SEQUENCE [LARGE SCALE GENOMIC DNA]</scope>
    <source>
        <strain evidence="2 3">WY-20</strain>
    </source>
</reference>
<keyword evidence="3" id="KW-1185">Reference proteome</keyword>
<evidence type="ECO:0000313" key="2">
    <source>
        <dbReference type="EMBL" id="MDO7867773.1"/>
    </source>
</evidence>
<keyword evidence="1" id="KW-0732">Signal</keyword>
<dbReference type="EMBL" id="JAUQTA010000001">
    <property type="protein sequence ID" value="MDO7867773.1"/>
    <property type="molecule type" value="Genomic_DNA"/>
</dbReference>
<name>A0ABT9AZF6_9ACTN</name>
<accession>A0ABT9AZF6</accession>
<evidence type="ECO:0000313" key="3">
    <source>
        <dbReference type="Proteomes" id="UP001233314"/>
    </source>
</evidence>
<proteinExistence type="predicted"/>
<protein>
    <submittedName>
        <fullName evidence="2">Uncharacterized protein</fullName>
    </submittedName>
</protein>
<feature type="chain" id="PRO_5046981835" evidence="1">
    <location>
        <begin position="30"/>
        <end position="128"/>
    </location>
</feature>
<evidence type="ECO:0000256" key="1">
    <source>
        <dbReference type="SAM" id="SignalP"/>
    </source>
</evidence>
<dbReference type="Proteomes" id="UP001233314">
    <property type="component" value="Unassembled WGS sequence"/>
</dbReference>
<feature type="signal peptide" evidence="1">
    <location>
        <begin position="1"/>
        <end position="29"/>
    </location>
</feature>
<gene>
    <name evidence="2" type="ORF">Q5722_05250</name>
</gene>
<sequence length="128" mass="12513">MKLTHALTTVATTAAIAGGSLALATPADAATRTFGSTTYGLTCTYDLDQAAGTLAGHCLGRTPLGSATADFSGSFSGDSATGTISVATWFGSFNGTFSGTGWSTGTASGSYTMVTPLGSLSGTFTATA</sequence>